<evidence type="ECO:0000256" key="7">
    <source>
        <dbReference type="ARBA" id="ARBA00022917"/>
    </source>
</evidence>
<evidence type="ECO:0000256" key="2">
    <source>
        <dbReference type="ARBA" id="ARBA00005594"/>
    </source>
</evidence>
<dbReference type="GO" id="GO:0000049">
    <property type="term" value="F:tRNA binding"/>
    <property type="evidence" value="ECO:0007669"/>
    <property type="project" value="InterPro"/>
</dbReference>
<dbReference type="GO" id="GO:0005524">
    <property type="term" value="F:ATP binding"/>
    <property type="evidence" value="ECO:0007669"/>
    <property type="project" value="UniProtKB-UniRule"/>
</dbReference>
<dbReference type="EC" id="6.1.1.6" evidence="10"/>
<gene>
    <name evidence="10 11" type="primary">lysS</name>
    <name evidence="11" type="ORF">DRJ20_02450</name>
</gene>
<evidence type="ECO:0000256" key="10">
    <source>
        <dbReference type="HAMAP-Rule" id="MF_00177"/>
    </source>
</evidence>
<proteinExistence type="inferred from homology"/>
<comment type="caution">
    <text evidence="10">Lacks conserved residue(s) required for the propagation of feature annotation.</text>
</comment>
<reference evidence="11 12" key="1">
    <citation type="submission" date="2018-06" db="EMBL/GenBank/DDBJ databases">
        <title>Extensive metabolic versatility and redundancy in microbially diverse, dynamic hydrothermal sediments.</title>
        <authorList>
            <person name="Dombrowski N."/>
            <person name="Teske A."/>
            <person name="Baker B.J."/>
        </authorList>
    </citation>
    <scope>NUCLEOTIDE SEQUENCE [LARGE SCALE GENOMIC DNA]</scope>
    <source>
        <strain evidence="11">B29_G17</strain>
    </source>
</reference>
<dbReference type="PANTHER" id="PTHR37940">
    <property type="entry name" value="LYSINE--TRNA LIGASE"/>
    <property type="match status" value="1"/>
</dbReference>
<protein>
    <recommendedName>
        <fullName evidence="10">Lysine--tRNA ligase</fullName>
        <ecNumber evidence="10">6.1.1.6</ecNumber>
    </recommendedName>
    <alternativeName>
        <fullName evidence="10">Lysyl-tRNA synthetase</fullName>
        <shortName evidence="10">LysRS</shortName>
    </alternativeName>
</protein>
<evidence type="ECO:0000256" key="8">
    <source>
        <dbReference type="ARBA" id="ARBA00023146"/>
    </source>
</evidence>
<keyword evidence="6 10" id="KW-0067">ATP-binding</keyword>
<name>A0A497EVE7_9CREN</name>
<dbReference type="GO" id="GO:0004824">
    <property type="term" value="F:lysine-tRNA ligase activity"/>
    <property type="evidence" value="ECO:0007669"/>
    <property type="project" value="UniProtKB-UniRule"/>
</dbReference>
<dbReference type="InterPro" id="IPR002904">
    <property type="entry name" value="Lys-tRNA-ligase"/>
</dbReference>
<dbReference type="Gene3D" id="1.10.10.770">
    <property type="match status" value="1"/>
</dbReference>
<accession>A0A497EVE7</accession>
<sequence>MSRIKQFRHWVDIIVEDLVSMKVDKHVVNGGMAASGPIHIGKTRGELFIQAAVVRGLKKKGADVEHLLVVYTQDPLKAKPPLVTTEFAKKWKGVRILDVPCPEGCCSNWVEHWMKPFYEVLDDFGIENLKIIETSEIYKSREMVEAVKLIVEKRKKAREVLGRFKGAKYPEDWIPFKPLCPKCHNIATTKAVSIDLEAEKAEFTCPRCGASGKVDLTQGKLEWRLEWAALWQVLNVTFEPYGKDHAVVGGSRDSCVAIAREVLGIEPPKGLAYEWVYVNGKAMSSSGGISFDFNEWPKVAKPQVLKYWYYSAKPMTHLDFSPLKIPQLSDEYDKAERVYFGIEKVKEPKIEENMKRSYEIANNEEPPKEMPIQIPYKFAAMLAQIIPEKEGFGRQAAEKLIKTGHIKEIPSEEGLKQIESILRRAGYWVRKYAPPHLRITILEKLPQDIANKLDEKEKEFLRILGEKIGERKWTPDELEAEIYRLAREVVEIGSKKAFRAAYKVLLGRDSGPRLAPFILTLDEKFVIKRFRELT</sequence>
<keyword evidence="4 10" id="KW-0436">Ligase</keyword>
<dbReference type="GO" id="GO:0005737">
    <property type="term" value="C:cytoplasm"/>
    <property type="evidence" value="ECO:0007669"/>
    <property type="project" value="UniProtKB-SubCell"/>
</dbReference>
<comment type="caution">
    <text evidence="11">The sequence shown here is derived from an EMBL/GenBank/DDBJ whole genome shotgun (WGS) entry which is preliminary data.</text>
</comment>
<dbReference type="SUPFAM" id="SSF48163">
    <property type="entry name" value="An anticodon-binding domain of class I aminoacyl-tRNA synthetases"/>
    <property type="match status" value="1"/>
</dbReference>
<evidence type="ECO:0000256" key="5">
    <source>
        <dbReference type="ARBA" id="ARBA00022741"/>
    </source>
</evidence>
<dbReference type="InterPro" id="IPR014729">
    <property type="entry name" value="Rossmann-like_a/b/a_fold"/>
</dbReference>
<dbReference type="HAMAP" id="MF_00177">
    <property type="entry name" value="Lys_tRNA_synth_class1"/>
    <property type="match status" value="1"/>
</dbReference>
<evidence type="ECO:0000256" key="9">
    <source>
        <dbReference type="ARBA" id="ARBA00048573"/>
    </source>
</evidence>
<comment type="subcellular location">
    <subcellularLocation>
        <location evidence="1 10">Cytoplasm</location>
    </subcellularLocation>
</comment>
<dbReference type="InterPro" id="IPR008925">
    <property type="entry name" value="aa_tRNA-synth_I_cd-bd_sf"/>
</dbReference>
<dbReference type="Proteomes" id="UP000268446">
    <property type="component" value="Unassembled WGS sequence"/>
</dbReference>
<dbReference type="GO" id="GO:0006430">
    <property type="term" value="P:lysyl-tRNA aminoacylation"/>
    <property type="evidence" value="ECO:0007669"/>
    <property type="project" value="UniProtKB-UniRule"/>
</dbReference>
<evidence type="ECO:0000256" key="4">
    <source>
        <dbReference type="ARBA" id="ARBA00022598"/>
    </source>
</evidence>
<evidence type="ECO:0000313" key="12">
    <source>
        <dbReference type="Proteomes" id="UP000268446"/>
    </source>
</evidence>
<dbReference type="SUPFAM" id="SSF52374">
    <property type="entry name" value="Nucleotidylyl transferase"/>
    <property type="match status" value="1"/>
</dbReference>
<dbReference type="AlphaFoldDB" id="A0A497EVE7"/>
<organism evidence="11 12">
    <name type="scientific">Thermoproteota archaeon</name>
    <dbReference type="NCBI Taxonomy" id="2056631"/>
    <lineage>
        <taxon>Archaea</taxon>
        <taxon>Thermoproteota</taxon>
    </lineage>
</organism>
<evidence type="ECO:0000256" key="6">
    <source>
        <dbReference type="ARBA" id="ARBA00022840"/>
    </source>
</evidence>
<keyword evidence="8 10" id="KW-0030">Aminoacyl-tRNA synthetase</keyword>
<comment type="catalytic activity">
    <reaction evidence="9 10">
        <text>tRNA(Lys) + L-lysine + ATP = L-lysyl-tRNA(Lys) + AMP + diphosphate</text>
        <dbReference type="Rhea" id="RHEA:20792"/>
        <dbReference type="Rhea" id="RHEA-COMP:9696"/>
        <dbReference type="Rhea" id="RHEA-COMP:9697"/>
        <dbReference type="ChEBI" id="CHEBI:30616"/>
        <dbReference type="ChEBI" id="CHEBI:32551"/>
        <dbReference type="ChEBI" id="CHEBI:33019"/>
        <dbReference type="ChEBI" id="CHEBI:78442"/>
        <dbReference type="ChEBI" id="CHEBI:78529"/>
        <dbReference type="ChEBI" id="CHEBI:456215"/>
        <dbReference type="EC" id="6.1.1.6"/>
    </reaction>
</comment>
<evidence type="ECO:0000256" key="3">
    <source>
        <dbReference type="ARBA" id="ARBA00022490"/>
    </source>
</evidence>
<dbReference type="Gene3D" id="3.40.50.620">
    <property type="entry name" value="HUPs"/>
    <property type="match status" value="2"/>
</dbReference>
<dbReference type="PANTHER" id="PTHR37940:SF1">
    <property type="entry name" value="LYSINE--TRNA LIGASE"/>
    <property type="match status" value="1"/>
</dbReference>
<evidence type="ECO:0000313" key="11">
    <source>
        <dbReference type="EMBL" id="RLE51207.1"/>
    </source>
</evidence>
<keyword evidence="3 10" id="KW-0963">Cytoplasm</keyword>
<dbReference type="InterPro" id="IPR020751">
    <property type="entry name" value="aa-tRNA-synth_I_codon-bd_sub2"/>
</dbReference>
<keyword evidence="7 10" id="KW-0648">Protein biosynthesis</keyword>
<dbReference type="EMBL" id="QMQZ01000070">
    <property type="protein sequence ID" value="RLE51207.1"/>
    <property type="molecule type" value="Genomic_DNA"/>
</dbReference>
<dbReference type="Pfam" id="PF01921">
    <property type="entry name" value="tRNA-synt_1f"/>
    <property type="match status" value="1"/>
</dbReference>
<evidence type="ECO:0000256" key="1">
    <source>
        <dbReference type="ARBA" id="ARBA00004496"/>
    </source>
</evidence>
<dbReference type="NCBIfam" id="TIGR00467">
    <property type="entry name" value="lysS_arch"/>
    <property type="match status" value="1"/>
</dbReference>
<comment type="similarity">
    <text evidence="2 10">Belongs to the class-I aminoacyl-tRNA synthetase family.</text>
</comment>
<dbReference type="Gene3D" id="1.10.10.350">
    <property type="match status" value="1"/>
</dbReference>
<keyword evidence="5 10" id="KW-0547">Nucleotide-binding</keyword>
<feature type="short sequence motif" description="'KMSKS' region" evidence="10">
    <location>
        <begin position="282"/>
        <end position="286"/>
    </location>
</feature>